<gene>
    <name evidence="1" type="ORF">CC1G_00603</name>
</gene>
<dbReference type="RefSeq" id="XP_001829424.2">
    <property type="nucleotide sequence ID" value="XM_001829372.2"/>
</dbReference>
<dbReference type="EMBL" id="AACS02000001">
    <property type="protein sequence ID" value="EAU92384.2"/>
    <property type="molecule type" value="Genomic_DNA"/>
</dbReference>
<dbReference type="HOGENOM" id="CLU_1618914_0_0_1"/>
<evidence type="ECO:0000313" key="2">
    <source>
        <dbReference type="Proteomes" id="UP000001861"/>
    </source>
</evidence>
<dbReference type="GeneID" id="6005853"/>
<protein>
    <submittedName>
        <fullName evidence="1">Uncharacterized protein</fullName>
    </submittedName>
</protein>
<dbReference type="InParanoid" id="A8N3T2"/>
<proteinExistence type="predicted"/>
<reference evidence="1 2" key="1">
    <citation type="journal article" date="2010" name="Proc. Natl. Acad. Sci. U.S.A.">
        <title>Insights into evolution of multicellular fungi from the assembled chromosomes of the mushroom Coprinopsis cinerea (Coprinus cinereus).</title>
        <authorList>
            <person name="Stajich J.E."/>
            <person name="Wilke S.K."/>
            <person name="Ahren D."/>
            <person name="Au C.H."/>
            <person name="Birren B.W."/>
            <person name="Borodovsky M."/>
            <person name="Burns C."/>
            <person name="Canback B."/>
            <person name="Casselton L.A."/>
            <person name="Cheng C.K."/>
            <person name="Deng J."/>
            <person name="Dietrich F.S."/>
            <person name="Fargo D.C."/>
            <person name="Farman M.L."/>
            <person name="Gathman A.C."/>
            <person name="Goldberg J."/>
            <person name="Guigo R."/>
            <person name="Hoegger P.J."/>
            <person name="Hooker J.B."/>
            <person name="Huggins A."/>
            <person name="James T.Y."/>
            <person name="Kamada T."/>
            <person name="Kilaru S."/>
            <person name="Kodira C."/>
            <person name="Kues U."/>
            <person name="Kupfer D."/>
            <person name="Kwan H.S."/>
            <person name="Lomsadze A."/>
            <person name="Li W."/>
            <person name="Lilly W.W."/>
            <person name="Ma L.J."/>
            <person name="Mackey A.J."/>
            <person name="Manning G."/>
            <person name="Martin F."/>
            <person name="Muraguchi H."/>
            <person name="Natvig D.O."/>
            <person name="Palmerini H."/>
            <person name="Ramesh M.A."/>
            <person name="Rehmeyer C.J."/>
            <person name="Roe B.A."/>
            <person name="Shenoy N."/>
            <person name="Stanke M."/>
            <person name="Ter-Hovhannisyan V."/>
            <person name="Tunlid A."/>
            <person name="Velagapudi R."/>
            <person name="Vision T.J."/>
            <person name="Zeng Q."/>
            <person name="Zolan M.E."/>
            <person name="Pukkila P.J."/>
        </authorList>
    </citation>
    <scope>NUCLEOTIDE SEQUENCE [LARGE SCALE GENOMIC DNA]</scope>
    <source>
        <strain evidence="2">Okayama-7 / 130 / ATCC MYA-4618 / FGSC 9003</strain>
    </source>
</reference>
<keyword evidence="2" id="KW-1185">Reference proteome</keyword>
<accession>A8N3T2</accession>
<dbReference type="VEuPathDB" id="FungiDB:CC1G_00603"/>
<dbReference type="Proteomes" id="UP000001861">
    <property type="component" value="Unassembled WGS sequence"/>
</dbReference>
<name>A8N3T2_COPC7</name>
<dbReference type="AlphaFoldDB" id="A8N3T2"/>
<evidence type="ECO:0000313" key="1">
    <source>
        <dbReference type="EMBL" id="EAU92384.2"/>
    </source>
</evidence>
<comment type="caution">
    <text evidence="1">The sequence shown here is derived from an EMBL/GenBank/DDBJ whole genome shotgun (WGS) entry which is preliminary data.</text>
</comment>
<organism evidence="1 2">
    <name type="scientific">Coprinopsis cinerea (strain Okayama-7 / 130 / ATCC MYA-4618 / FGSC 9003)</name>
    <name type="common">Inky cap fungus</name>
    <name type="synonym">Hormographiella aspergillata</name>
    <dbReference type="NCBI Taxonomy" id="240176"/>
    <lineage>
        <taxon>Eukaryota</taxon>
        <taxon>Fungi</taxon>
        <taxon>Dikarya</taxon>
        <taxon>Basidiomycota</taxon>
        <taxon>Agaricomycotina</taxon>
        <taxon>Agaricomycetes</taxon>
        <taxon>Agaricomycetidae</taxon>
        <taxon>Agaricales</taxon>
        <taxon>Agaricineae</taxon>
        <taxon>Psathyrellaceae</taxon>
        <taxon>Coprinopsis</taxon>
    </lineage>
</organism>
<sequence>MSPNPVSDPINSHNLAEVRRELNRVPTDAEIVHVVKHWAACYFEPDPESGRFWIRSSVTGLRADPPRSVDRESMLALYQQTLCKYRQACEEFRVHGNESIRTLLEGDSSVDDTLEKGAFIRADILVPMRCVVEDDCCGRIHILSNVNRLREVLWSFGMKWQALV</sequence>
<dbReference type="KEGG" id="cci:CC1G_00603"/>